<gene>
    <name evidence="2" type="primary">LOC118414768</name>
</gene>
<accession>A0A9J7L3R9</accession>
<keyword evidence="1" id="KW-1185">Reference proteome</keyword>
<organism evidence="1 2">
    <name type="scientific">Branchiostoma floridae</name>
    <name type="common">Florida lancelet</name>
    <name type="synonym">Amphioxus</name>
    <dbReference type="NCBI Taxonomy" id="7739"/>
    <lineage>
        <taxon>Eukaryota</taxon>
        <taxon>Metazoa</taxon>
        <taxon>Chordata</taxon>
        <taxon>Cephalochordata</taxon>
        <taxon>Leptocardii</taxon>
        <taxon>Amphioxiformes</taxon>
        <taxon>Branchiostomatidae</taxon>
        <taxon>Branchiostoma</taxon>
    </lineage>
</organism>
<dbReference type="GeneID" id="118414768"/>
<dbReference type="KEGG" id="bfo:118414768"/>
<evidence type="ECO:0000313" key="2">
    <source>
        <dbReference type="RefSeq" id="XP_035674888.1"/>
    </source>
</evidence>
<dbReference type="RefSeq" id="XP_035674888.1">
    <property type="nucleotide sequence ID" value="XM_035818995.1"/>
</dbReference>
<protein>
    <submittedName>
        <fullName evidence="2">Uncharacterized protein LOC118414768 isoform X1</fullName>
    </submittedName>
</protein>
<proteinExistence type="predicted"/>
<sequence>MGDGEHNDTFGKGYNRDVIYRTEVSMAQLMATLRGQVWQTTTRVQVSGHCRRLKYVTNRSMFTEENSQVQRSLVRRAAGHYNPGRSFCTEAAPSTGARQARSRWWDRLTVVGPLSVALLGLWIDWRVRQVENRKEETRKKTETRRNQLAHVNNQLANLYGPLHGNRLATDMAYKKVLSKNRHTKMDYNDPEKEGLQTYLEDAKIEWQKKGWLERWWNDPSAPNRGRSMLTRWRRYLLYVIHPLDLQAEEIIRTNMHLVDNSDEKNAELFQKFLFHVNYQKFIVANWEDRGFVVAVLKNYRDGDFDLWSNSGILEEDTAFLQEILPKLQTHVEQTYTKLVKRQQQLMEGLKMEDYENKNSV</sequence>
<name>A0A9J7L3R9_BRAFL</name>
<dbReference type="AlphaFoldDB" id="A0A9J7L3R9"/>
<dbReference type="Proteomes" id="UP000001554">
    <property type="component" value="Chromosome 4"/>
</dbReference>
<reference evidence="2" key="2">
    <citation type="submission" date="2025-08" db="UniProtKB">
        <authorList>
            <consortium name="RefSeq"/>
        </authorList>
    </citation>
    <scope>IDENTIFICATION</scope>
    <source>
        <strain evidence="2">S238N-H82</strain>
        <tissue evidence="2">Testes</tissue>
    </source>
</reference>
<reference evidence="1" key="1">
    <citation type="journal article" date="2020" name="Nat. Ecol. Evol.">
        <title>Deeply conserved synteny resolves early events in vertebrate evolution.</title>
        <authorList>
            <person name="Simakov O."/>
            <person name="Marletaz F."/>
            <person name="Yue J.X."/>
            <person name="O'Connell B."/>
            <person name="Jenkins J."/>
            <person name="Brandt A."/>
            <person name="Calef R."/>
            <person name="Tung C.H."/>
            <person name="Huang T.K."/>
            <person name="Schmutz J."/>
            <person name="Satoh N."/>
            <person name="Yu J.K."/>
            <person name="Putnam N.H."/>
            <person name="Green R.E."/>
            <person name="Rokhsar D.S."/>
        </authorList>
    </citation>
    <scope>NUCLEOTIDE SEQUENCE [LARGE SCALE GENOMIC DNA]</scope>
    <source>
        <strain evidence="1">S238N-H82</strain>
    </source>
</reference>
<dbReference type="OrthoDB" id="10062294at2759"/>
<evidence type="ECO:0000313" key="1">
    <source>
        <dbReference type="Proteomes" id="UP000001554"/>
    </source>
</evidence>